<feature type="compositionally biased region" description="Low complexity" evidence="1">
    <location>
        <begin position="60"/>
        <end position="73"/>
    </location>
</feature>
<organism evidence="2 3">
    <name type="scientific">Miscanthus lutarioriparius</name>
    <dbReference type="NCBI Taxonomy" id="422564"/>
    <lineage>
        <taxon>Eukaryota</taxon>
        <taxon>Viridiplantae</taxon>
        <taxon>Streptophyta</taxon>
        <taxon>Embryophyta</taxon>
        <taxon>Tracheophyta</taxon>
        <taxon>Spermatophyta</taxon>
        <taxon>Magnoliopsida</taxon>
        <taxon>Liliopsida</taxon>
        <taxon>Poales</taxon>
        <taxon>Poaceae</taxon>
        <taxon>PACMAD clade</taxon>
        <taxon>Panicoideae</taxon>
        <taxon>Andropogonodae</taxon>
        <taxon>Andropogoneae</taxon>
        <taxon>Saccharinae</taxon>
        <taxon>Miscanthus</taxon>
    </lineage>
</organism>
<comment type="caution">
    <text evidence="2">The sequence shown here is derived from an EMBL/GenBank/DDBJ whole genome shotgun (WGS) entry which is preliminary data.</text>
</comment>
<name>A0A811PPT2_9POAL</name>
<reference evidence="2" key="1">
    <citation type="submission" date="2020-10" db="EMBL/GenBank/DDBJ databases">
        <authorList>
            <person name="Han B."/>
            <person name="Lu T."/>
            <person name="Zhao Q."/>
            <person name="Huang X."/>
            <person name="Zhao Y."/>
        </authorList>
    </citation>
    <scope>NUCLEOTIDE SEQUENCE</scope>
</reference>
<feature type="compositionally biased region" description="Low complexity" evidence="1">
    <location>
        <begin position="25"/>
        <end position="46"/>
    </location>
</feature>
<dbReference type="Proteomes" id="UP000604825">
    <property type="component" value="Unassembled WGS sequence"/>
</dbReference>
<dbReference type="AlphaFoldDB" id="A0A811PPT2"/>
<protein>
    <submittedName>
        <fullName evidence="2">Uncharacterized protein</fullName>
    </submittedName>
</protein>
<dbReference type="EMBL" id="CAJGYO010000007">
    <property type="protein sequence ID" value="CAD6245206.1"/>
    <property type="molecule type" value="Genomic_DNA"/>
</dbReference>
<sequence length="128" mass="13094">MDPSTAPWNLSQATASHPTSSGSIAAAAPTQSVPAAAKTAVASALRGSGGGRGCGDSVRRSASARSPVAAKARNGSSARRKPMGMPRSGWRRPRGDTARWSAEAAAETTAWKAKTASHRWPTASRCAH</sequence>
<feature type="compositionally biased region" description="Low complexity" evidence="1">
    <location>
        <begin position="98"/>
        <end position="114"/>
    </location>
</feature>
<gene>
    <name evidence="2" type="ORF">NCGR_LOCUS29628</name>
</gene>
<accession>A0A811PPT2</accession>
<evidence type="ECO:0000313" key="3">
    <source>
        <dbReference type="Proteomes" id="UP000604825"/>
    </source>
</evidence>
<evidence type="ECO:0000313" key="2">
    <source>
        <dbReference type="EMBL" id="CAD6245206.1"/>
    </source>
</evidence>
<proteinExistence type="predicted"/>
<feature type="region of interest" description="Disordered" evidence="1">
    <location>
        <begin position="1"/>
        <end position="128"/>
    </location>
</feature>
<evidence type="ECO:0000256" key="1">
    <source>
        <dbReference type="SAM" id="MobiDB-lite"/>
    </source>
</evidence>
<feature type="compositionally biased region" description="Polar residues" evidence="1">
    <location>
        <begin position="1"/>
        <end position="23"/>
    </location>
</feature>
<keyword evidence="3" id="KW-1185">Reference proteome</keyword>